<dbReference type="NCBIfam" id="TIGR03814">
    <property type="entry name" value="Gln_ase"/>
    <property type="match status" value="1"/>
</dbReference>
<comment type="catalytic activity">
    <reaction evidence="5 6">
        <text>L-glutamine + H2O = L-glutamate + NH4(+)</text>
        <dbReference type="Rhea" id="RHEA:15889"/>
        <dbReference type="ChEBI" id="CHEBI:15377"/>
        <dbReference type="ChEBI" id="CHEBI:28938"/>
        <dbReference type="ChEBI" id="CHEBI:29985"/>
        <dbReference type="ChEBI" id="CHEBI:58359"/>
        <dbReference type="EC" id="3.5.1.2"/>
    </reaction>
</comment>
<evidence type="ECO:0000256" key="6">
    <source>
        <dbReference type="HAMAP-Rule" id="MF_00313"/>
    </source>
</evidence>
<dbReference type="EMBL" id="CP067393">
    <property type="protein sequence ID" value="QQP86094.1"/>
    <property type="molecule type" value="Genomic_DNA"/>
</dbReference>
<evidence type="ECO:0000313" key="8">
    <source>
        <dbReference type="EMBL" id="QQP86094.1"/>
    </source>
</evidence>
<evidence type="ECO:0000256" key="1">
    <source>
        <dbReference type="ARBA" id="ARBA00011076"/>
    </source>
</evidence>
<name>A0A974NGI4_9GAMM</name>
<keyword evidence="9" id="KW-1185">Reference proteome</keyword>
<organism evidence="8 9">
    <name type="scientific">Entomomonas asaccharolytica</name>
    <dbReference type="NCBI Taxonomy" id="2785331"/>
    <lineage>
        <taxon>Bacteria</taxon>
        <taxon>Pseudomonadati</taxon>
        <taxon>Pseudomonadota</taxon>
        <taxon>Gammaproteobacteria</taxon>
        <taxon>Pseudomonadales</taxon>
        <taxon>Pseudomonadaceae</taxon>
        <taxon>Entomomonas</taxon>
    </lineage>
</organism>
<sequence length="344" mass="37035">MSIKFFKGICYTLLIASNLAITSISYARVSETSIHTAAQIAYSRAQQNNSGKNADYIPALAKVDPNLLGVSIVTVNGSVINLGDYKTPFAIESISKVFTLALAMKDHSPKEIFDKIGANPTGLPFNSVLAIEQNQTGKAAMNPLVNAGAIATTSLVKGNNAEEKYKRIVDTMSDFAGHKLSLNKEVYESEAVTNQHNQAIAILLRSYNRLYDDPFTTTDVYTKACSINITANDLAVMGSVLANNGVNPITNKRLLTEEEVAHILAIMTINGLYETSGDWLYWTGLPGKSGVGGGILAIAPGKMAIAVFSPPLDEAGNSVRGQQIVRDITKSLNLNIFNQTPQQY</sequence>
<proteinExistence type="inferred from homology"/>
<dbReference type="KEGG" id="eaz:JHT90_02245"/>
<feature type="binding site" evidence="6">
    <location>
        <position position="197"/>
    </location>
    <ligand>
        <name>substrate</name>
    </ligand>
</feature>
<dbReference type="InterPro" id="IPR012338">
    <property type="entry name" value="Beta-lactam/transpept-like"/>
</dbReference>
<evidence type="ECO:0000256" key="5">
    <source>
        <dbReference type="ARBA" id="ARBA00049534"/>
    </source>
</evidence>
<feature type="binding site" evidence="6">
    <location>
        <position position="146"/>
    </location>
    <ligand>
        <name>substrate</name>
    </ligand>
</feature>
<feature type="signal peptide" evidence="7">
    <location>
        <begin position="1"/>
        <end position="27"/>
    </location>
</feature>
<evidence type="ECO:0000256" key="7">
    <source>
        <dbReference type="SAM" id="SignalP"/>
    </source>
</evidence>
<dbReference type="Proteomes" id="UP000595278">
    <property type="component" value="Chromosome"/>
</dbReference>
<evidence type="ECO:0000256" key="2">
    <source>
        <dbReference type="ARBA" id="ARBA00011881"/>
    </source>
</evidence>
<feature type="binding site" evidence="6">
    <location>
        <position position="291"/>
    </location>
    <ligand>
        <name>substrate</name>
    </ligand>
</feature>
<feature type="chain" id="PRO_5037722579" description="Glutaminase" evidence="7">
    <location>
        <begin position="28"/>
        <end position="344"/>
    </location>
</feature>
<feature type="binding site" evidence="6">
    <location>
        <position position="221"/>
    </location>
    <ligand>
        <name>substrate</name>
    </ligand>
</feature>
<dbReference type="EC" id="3.5.1.2" evidence="3 6"/>
<comment type="subunit">
    <text evidence="2 6">Homotetramer.</text>
</comment>
<reference evidence="8 9" key="1">
    <citation type="submission" date="2021-01" db="EMBL/GenBank/DDBJ databases">
        <title>Entomomonas sp. F2A isolated from a house cricket (Acheta domesticus).</title>
        <authorList>
            <person name="Spergser J."/>
            <person name="Busse H.-J."/>
        </authorList>
    </citation>
    <scope>NUCLEOTIDE SEQUENCE [LARGE SCALE GENOMIC DNA]</scope>
    <source>
        <strain evidence="8 9">F2A</strain>
    </source>
</reference>
<evidence type="ECO:0000313" key="9">
    <source>
        <dbReference type="Proteomes" id="UP000595278"/>
    </source>
</evidence>
<accession>A0A974NGI4</accession>
<keyword evidence="7" id="KW-0732">Signal</keyword>
<evidence type="ECO:0000256" key="3">
    <source>
        <dbReference type="ARBA" id="ARBA00012918"/>
    </source>
</evidence>
<dbReference type="GO" id="GO:0004359">
    <property type="term" value="F:glutaminase activity"/>
    <property type="evidence" value="ECO:0007669"/>
    <property type="project" value="UniProtKB-UniRule"/>
</dbReference>
<feature type="binding site" evidence="6">
    <location>
        <position position="93"/>
    </location>
    <ligand>
        <name>substrate</name>
    </ligand>
</feature>
<feature type="binding site" evidence="6">
    <location>
        <position position="273"/>
    </location>
    <ligand>
        <name>substrate</name>
    </ligand>
</feature>
<dbReference type="AlphaFoldDB" id="A0A974NGI4"/>
<comment type="similarity">
    <text evidence="1 6">Belongs to the glutaminase family.</text>
</comment>
<dbReference type="Gene3D" id="3.40.710.10">
    <property type="entry name" value="DD-peptidase/beta-lactamase superfamily"/>
    <property type="match status" value="1"/>
</dbReference>
<gene>
    <name evidence="6 8" type="primary">glsA</name>
    <name evidence="8" type="ORF">JHT90_02245</name>
</gene>
<evidence type="ECO:0000256" key="4">
    <source>
        <dbReference type="ARBA" id="ARBA00022801"/>
    </source>
</evidence>
<dbReference type="GO" id="GO:0006543">
    <property type="term" value="P:L-glutamine catabolic process"/>
    <property type="evidence" value="ECO:0007669"/>
    <property type="project" value="TreeGrafter"/>
</dbReference>
<dbReference type="GO" id="GO:0006537">
    <property type="term" value="P:glutamate biosynthetic process"/>
    <property type="evidence" value="ECO:0007669"/>
    <property type="project" value="TreeGrafter"/>
</dbReference>
<dbReference type="HAMAP" id="MF_00313">
    <property type="entry name" value="Glutaminase"/>
    <property type="match status" value="1"/>
</dbReference>
<protein>
    <recommendedName>
        <fullName evidence="3 6">Glutaminase</fullName>
        <ecNumber evidence="3 6">3.5.1.2</ecNumber>
    </recommendedName>
</protein>
<keyword evidence="6" id="KW-0007">Acetylation</keyword>
<keyword evidence="4 6" id="KW-0378">Hydrolase</keyword>
<feature type="binding site" evidence="6">
    <location>
        <position position="190"/>
    </location>
    <ligand>
        <name>substrate</name>
    </ligand>
</feature>
<dbReference type="PANTHER" id="PTHR12544">
    <property type="entry name" value="GLUTAMINASE"/>
    <property type="match status" value="1"/>
</dbReference>
<dbReference type="NCBIfam" id="NF009020">
    <property type="entry name" value="PRK12356.1"/>
    <property type="match status" value="1"/>
</dbReference>
<dbReference type="RefSeq" id="WP_201093592.1">
    <property type="nucleotide sequence ID" value="NZ_CP067393.1"/>
</dbReference>
<dbReference type="PANTHER" id="PTHR12544:SF48">
    <property type="entry name" value="GLUTAMINASE 1"/>
    <property type="match status" value="1"/>
</dbReference>
<dbReference type="SUPFAM" id="SSF56601">
    <property type="entry name" value="beta-lactamase/transpeptidase-like"/>
    <property type="match status" value="1"/>
</dbReference>
<dbReference type="InterPro" id="IPR015868">
    <property type="entry name" value="Glutaminase"/>
</dbReference>
<dbReference type="FunFam" id="3.40.710.10:FF:000005">
    <property type="entry name" value="Glutaminase"/>
    <property type="match status" value="1"/>
</dbReference>
<dbReference type="Pfam" id="PF04960">
    <property type="entry name" value="Glutaminase"/>
    <property type="match status" value="1"/>
</dbReference>